<dbReference type="PANTHER" id="PTHR43033:SF1">
    <property type="entry name" value="TRNA(ILE)-LYSIDINE SYNTHASE-RELATED"/>
    <property type="match status" value="1"/>
</dbReference>
<dbReference type="RefSeq" id="WP_322189023.1">
    <property type="nucleotide sequence ID" value="NZ_JAXLPB010000008.1"/>
</dbReference>
<accession>A0ABU5I7R2</accession>
<proteinExistence type="inferred from homology"/>
<evidence type="ECO:0000256" key="2">
    <source>
        <dbReference type="ARBA" id="ARBA00022694"/>
    </source>
</evidence>
<comment type="subcellular location">
    <subcellularLocation>
        <location evidence="6">Cytoplasm</location>
    </subcellularLocation>
</comment>
<comment type="function">
    <text evidence="6">Ligates lysine onto the cytidine present at position 34 of the AUA codon-specific tRNA(Ile) that contains the anticodon CAU, in an ATP-dependent manner. Cytidine is converted to lysidine, thus changing the amino acid specificity of the tRNA from methionine to isoleucine.</text>
</comment>
<name>A0ABU5I7R2_9HYPH</name>
<dbReference type="Proteomes" id="UP001294412">
    <property type="component" value="Unassembled WGS sequence"/>
</dbReference>
<evidence type="ECO:0000256" key="1">
    <source>
        <dbReference type="ARBA" id="ARBA00022598"/>
    </source>
</evidence>
<keyword evidence="2 6" id="KW-0819">tRNA processing</keyword>
<evidence type="ECO:0000259" key="8">
    <source>
        <dbReference type="Pfam" id="PF01171"/>
    </source>
</evidence>
<keyword evidence="1 6" id="KW-0436">Ligase</keyword>
<dbReference type="EMBL" id="JAXLPB010000008">
    <property type="protein sequence ID" value="MDY8110973.1"/>
    <property type="molecule type" value="Genomic_DNA"/>
</dbReference>
<dbReference type="Pfam" id="PF01171">
    <property type="entry name" value="ATP_bind_3"/>
    <property type="match status" value="1"/>
</dbReference>
<comment type="caution">
    <text evidence="9">The sequence shown here is derived from an EMBL/GenBank/DDBJ whole genome shotgun (WGS) entry which is preliminary data.</text>
</comment>
<feature type="domain" description="tRNA(Ile)-lysidine/2-thiocytidine synthase N-terminal" evidence="8">
    <location>
        <begin position="45"/>
        <end position="223"/>
    </location>
</feature>
<feature type="compositionally biased region" description="Basic and acidic residues" evidence="7">
    <location>
        <begin position="481"/>
        <end position="490"/>
    </location>
</feature>
<dbReference type="PANTHER" id="PTHR43033">
    <property type="entry name" value="TRNA(ILE)-LYSIDINE SYNTHASE-RELATED"/>
    <property type="match status" value="1"/>
</dbReference>
<dbReference type="EC" id="6.3.4.19" evidence="6"/>
<dbReference type="NCBIfam" id="TIGR02432">
    <property type="entry name" value="lysidine_TilS_N"/>
    <property type="match status" value="1"/>
</dbReference>
<keyword evidence="3 6" id="KW-0547">Nucleotide-binding</keyword>
<evidence type="ECO:0000313" key="9">
    <source>
        <dbReference type="EMBL" id="MDY8110973.1"/>
    </source>
</evidence>
<keyword evidence="6" id="KW-0963">Cytoplasm</keyword>
<evidence type="ECO:0000256" key="4">
    <source>
        <dbReference type="ARBA" id="ARBA00022840"/>
    </source>
</evidence>
<gene>
    <name evidence="6 9" type="primary">tilS</name>
    <name evidence="9" type="ORF">U0C82_17715</name>
</gene>
<feature type="region of interest" description="Disordered" evidence="7">
    <location>
        <begin position="461"/>
        <end position="490"/>
    </location>
</feature>
<dbReference type="InterPro" id="IPR012795">
    <property type="entry name" value="tRNA_Ile_lys_synt_N"/>
</dbReference>
<evidence type="ECO:0000256" key="5">
    <source>
        <dbReference type="ARBA" id="ARBA00048539"/>
    </source>
</evidence>
<protein>
    <recommendedName>
        <fullName evidence="6">tRNA(Ile)-lysidine synthase</fullName>
        <ecNumber evidence="6">6.3.4.19</ecNumber>
    </recommendedName>
    <alternativeName>
        <fullName evidence="6">tRNA(Ile)-2-lysyl-cytidine synthase</fullName>
    </alternativeName>
    <alternativeName>
        <fullName evidence="6">tRNA(Ile)-lysidine synthetase</fullName>
    </alternativeName>
</protein>
<dbReference type="InterPro" id="IPR011063">
    <property type="entry name" value="TilS/TtcA_N"/>
</dbReference>
<comment type="domain">
    <text evidence="6">The N-terminal region contains the highly conserved SGGXDS motif, predicted to be a P-loop motif involved in ATP binding.</text>
</comment>
<evidence type="ECO:0000256" key="3">
    <source>
        <dbReference type="ARBA" id="ARBA00022741"/>
    </source>
</evidence>
<feature type="binding site" evidence="6">
    <location>
        <begin position="50"/>
        <end position="55"/>
    </location>
    <ligand>
        <name>ATP</name>
        <dbReference type="ChEBI" id="CHEBI:30616"/>
    </ligand>
</feature>
<dbReference type="InterPro" id="IPR014729">
    <property type="entry name" value="Rossmann-like_a/b/a_fold"/>
</dbReference>
<dbReference type="HAMAP" id="MF_01161">
    <property type="entry name" value="tRNA_Ile_lys_synt"/>
    <property type="match status" value="1"/>
</dbReference>
<dbReference type="CDD" id="cd01992">
    <property type="entry name" value="TilS_N"/>
    <property type="match status" value="1"/>
</dbReference>
<evidence type="ECO:0000256" key="7">
    <source>
        <dbReference type="SAM" id="MobiDB-lite"/>
    </source>
</evidence>
<dbReference type="GO" id="GO:0032267">
    <property type="term" value="F:tRNA(Ile)-lysidine synthase activity"/>
    <property type="evidence" value="ECO:0007669"/>
    <property type="project" value="UniProtKB-EC"/>
</dbReference>
<sequence length="490" mass="52941">MLQTPAVAPTITAFCAGDLEDRLQAACPKIRFADVRHGSESRLRLLCAVSGGADSLALLCLASLLPRERFHVLAATVDHGLRPESAREAAYVARICRQFDVPHRVLEWRGWDGRGNLQAKARTARYALLTRCARIDGAGLILTAHHARDQLETILHAHERGDAPSRLAGMRPVRALDPWTDLLRPFLGDEPARLHAVLASHGIEAVRDPTNEDAVFARVRHRRAIAGMNEMAVGALRALQREAERARTRTDAALGAFVDGLLAAKRLCFRDDGTITLDAAAFQNGDAPLRERLLSRMLTAAGGAAHPPRRDRVARLADDLPSACRGPDRTLSGARIARIGSTIEISREYGRAGPAAIAEPWTRRHIVFDNRFDLFLTDAERALARGGGAVLAGFGATARGGAKARTLPCLIAEDGRVLVAHPGLLRADRPVGGPAAFSRIECRVRWRCLADLRDLSVGPSGTADGRVKDAKTFSSPGRLPRLGDHATKAP</sequence>
<reference evidence="9 10" key="1">
    <citation type="submission" date="2023-12" db="EMBL/GenBank/DDBJ databases">
        <title>Description of Novel Strain Fulvimarina sp. 2208YS6-2-32 isolated from Uroteuthis (Photololigo) edulis.</title>
        <authorList>
            <person name="Park J.-S."/>
        </authorList>
    </citation>
    <scope>NUCLEOTIDE SEQUENCE [LARGE SCALE GENOMIC DNA]</scope>
    <source>
        <strain evidence="9 10">2208YS6-2-32</strain>
    </source>
</reference>
<comment type="catalytic activity">
    <reaction evidence="5 6">
        <text>cytidine(34) in tRNA(Ile2) + L-lysine + ATP = lysidine(34) in tRNA(Ile2) + AMP + diphosphate + H(+)</text>
        <dbReference type="Rhea" id="RHEA:43744"/>
        <dbReference type="Rhea" id="RHEA-COMP:10625"/>
        <dbReference type="Rhea" id="RHEA-COMP:10670"/>
        <dbReference type="ChEBI" id="CHEBI:15378"/>
        <dbReference type="ChEBI" id="CHEBI:30616"/>
        <dbReference type="ChEBI" id="CHEBI:32551"/>
        <dbReference type="ChEBI" id="CHEBI:33019"/>
        <dbReference type="ChEBI" id="CHEBI:82748"/>
        <dbReference type="ChEBI" id="CHEBI:83665"/>
        <dbReference type="ChEBI" id="CHEBI:456215"/>
        <dbReference type="EC" id="6.3.4.19"/>
    </reaction>
</comment>
<dbReference type="Gene3D" id="3.40.50.620">
    <property type="entry name" value="HUPs"/>
    <property type="match status" value="1"/>
</dbReference>
<keyword evidence="4 6" id="KW-0067">ATP-binding</keyword>
<dbReference type="SUPFAM" id="SSF52402">
    <property type="entry name" value="Adenine nucleotide alpha hydrolases-like"/>
    <property type="match status" value="1"/>
</dbReference>
<organism evidence="9 10">
    <name type="scientific">Fulvimarina uroteuthidis</name>
    <dbReference type="NCBI Taxonomy" id="3098149"/>
    <lineage>
        <taxon>Bacteria</taxon>
        <taxon>Pseudomonadati</taxon>
        <taxon>Pseudomonadota</taxon>
        <taxon>Alphaproteobacteria</taxon>
        <taxon>Hyphomicrobiales</taxon>
        <taxon>Aurantimonadaceae</taxon>
        <taxon>Fulvimarina</taxon>
    </lineage>
</organism>
<comment type="similarity">
    <text evidence="6">Belongs to the tRNA(Ile)-lysidine synthase family.</text>
</comment>
<evidence type="ECO:0000256" key="6">
    <source>
        <dbReference type="HAMAP-Rule" id="MF_01161"/>
    </source>
</evidence>
<keyword evidence="10" id="KW-1185">Reference proteome</keyword>
<dbReference type="InterPro" id="IPR012094">
    <property type="entry name" value="tRNA_Ile_lys_synt"/>
</dbReference>
<evidence type="ECO:0000313" key="10">
    <source>
        <dbReference type="Proteomes" id="UP001294412"/>
    </source>
</evidence>